<dbReference type="AlphaFoldDB" id="A0A0P4WAW0"/>
<dbReference type="Gene3D" id="1.10.287.1880">
    <property type="match status" value="1"/>
</dbReference>
<evidence type="ECO:0000256" key="2">
    <source>
        <dbReference type="ARBA" id="ARBA00009062"/>
    </source>
</evidence>
<comment type="subunit">
    <text evidence="9">Component of the RZZ complex.</text>
</comment>
<dbReference type="Gene3D" id="1.20.58.730">
    <property type="match status" value="1"/>
</dbReference>
<evidence type="ECO:0000256" key="7">
    <source>
        <dbReference type="ARBA" id="ARBA00023306"/>
    </source>
</evidence>
<dbReference type="PANTHER" id="PTHR15995:SF1">
    <property type="entry name" value="PROTEIN ZWILCH HOMOLOG"/>
    <property type="match status" value="1"/>
</dbReference>
<evidence type="ECO:0000256" key="1">
    <source>
        <dbReference type="ARBA" id="ARBA00004629"/>
    </source>
</evidence>
<keyword evidence="8 9" id="KW-0137">Centromere</keyword>
<keyword evidence="3 9" id="KW-0158">Chromosome</keyword>
<evidence type="ECO:0000256" key="8">
    <source>
        <dbReference type="ARBA" id="ARBA00023328"/>
    </source>
</evidence>
<keyword evidence="4 9" id="KW-0132">Cell division</keyword>
<proteinExistence type="inferred from homology"/>
<evidence type="ECO:0000256" key="3">
    <source>
        <dbReference type="ARBA" id="ARBA00022454"/>
    </source>
</evidence>
<name>A0A0P4WAW0_SCYOL</name>
<evidence type="ECO:0000313" key="10">
    <source>
        <dbReference type="EMBL" id="JAI64321.1"/>
    </source>
</evidence>
<comment type="function">
    <text evidence="9">Essential component of the mitotic checkpoint, which prevents cells from prematurely exiting mitosis. Required for the assembly of the dynein-dynactin and MAD1-MAD2 complexes onto kinetochores. Its function related to the spindle assembly machinery is proposed to depend on its association in the mitotic RZZ complex.</text>
</comment>
<organism evidence="10">
    <name type="scientific">Scylla olivacea</name>
    <name type="common">Orange mud crab</name>
    <name type="synonym">Cancer olivacea</name>
    <dbReference type="NCBI Taxonomy" id="85551"/>
    <lineage>
        <taxon>Eukaryota</taxon>
        <taxon>Metazoa</taxon>
        <taxon>Ecdysozoa</taxon>
        <taxon>Arthropoda</taxon>
        <taxon>Crustacea</taxon>
        <taxon>Multicrustacea</taxon>
        <taxon>Malacostraca</taxon>
        <taxon>Eumalacostraca</taxon>
        <taxon>Eucarida</taxon>
        <taxon>Decapoda</taxon>
        <taxon>Pleocyemata</taxon>
        <taxon>Brachyura</taxon>
        <taxon>Eubrachyura</taxon>
        <taxon>Portunoidea</taxon>
        <taxon>Portunidae</taxon>
        <taxon>Portuninae</taxon>
        <taxon>Scylla</taxon>
    </lineage>
</organism>
<protein>
    <recommendedName>
        <fullName evidence="9">Protein zwilch</fullName>
    </recommendedName>
</protein>
<reference evidence="10" key="1">
    <citation type="submission" date="2015-09" db="EMBL/GenBank/DDBJ databases">
        <title>Scylla olivacea transcriptome.</title>
        <authorList>
            <person name="Ikhwanuddin M."/>
        </authorList>
    </citation>
    <scope>NUCLEOTIDE SEQUENCE</scope>
</reference>
<dbReference type="GO" id="GO:1990423">
    <property type="term" value="C:RZZ complex"/>
    <property type="evidence" value="ECO:0007669"/>
    <property type="project" value="UniProtKB-UniRule"/>
</dbReference>
<keyword evidence="6 9" id="KW-0995">Kinetochore</keyword>
<evidence type="ECO:0000256" key="6">
    <source>
        <dbReference type="ARBA" id="ARBA00022838"/>
    </source>
</evidence>
<dbReference type="GO" id="GO:0034501">
    <property type="term" value="P:protein localization to kinetochore"/>
    <property type="evidence" value="ECO:0007669"/>
    <property type="project" value="UniProtKB-UniRule"/>
</dbReference>
<evidence type="ECO:0000256" key="5">
    <source>
        <dbReference type="ARBA" id="ARBA00022776"/>
    </source>
</evidence>
<comment type="similarity">
    <text evidence="2 9">Belongs to the ZWILCH family.</text>
</comment>
<comment type="subcellular location">
    <subcellularLocation>
        <location evidence="1 9">Chromosome</location>
        <location evidence="1 9">Centromere</location>
        <location evidence="1 9">Kinetochore</location>
    </subcellularLocation>
</comment>
<dbReference type="GO" id="GO:0051301">
    <property type="term" value="P:cell division"/>
    <property type="evidence" value="ECO:0007669"/>
    <property type="project" value="UniProtKB-UniRule"/>
</dbReference>
<accession>A0A0P4WAW0</accession>
<dbReference type="Pfam" id="PF09817">
    <property type="entry name" value="Zwilch"/>
    <property type="match status" value="1"/>
</dbReference>
<evidence type="ECO:0000256" key="4">
    <source>
        <dbReference type="ARBA" id="ARBA00022618"/>
    </source>
</evidence>
<dbReference type="EMBL" id="GDRN01067772">
    <property type="protein sequence ID" value="JAI64321.1"/>
    <property type="molecule type" value="Transcribed_RNA"/>
</dbReference>
<sequence length="623" mass="69409">MHDKDGIRGALLRLLQGKTDGGEVMTVGEDQIIISREACPAVLLSANKNLPEILLVQKFTQHKKGSSSSITSSVSCSTPVAVRNGHASSTNGVSNDDLDVTGSPLKCPFMQAKMEPNDAPFTIVLDFCGNKKKGKINLTYIPIPSTRVGLIASKLNLTLSKLQDVDEFVPLWLVCDGKDVQKTLFMGIHRTKDTHARILITSGGPYYSMEDLPSLNHLMEQHTATGPTKRVDSSVEATYSVLASEDEIRSSSLSLTCCWKQPLTLLSSPAPDAQAIANVHVVCGDPRSPVHQMYLELSVLRGFVKGLKTGEVSWYVRENSNTVAEELEEVFTSIRDKGVRTKREEDGGCDFDMMIEGKFLNWRQNMDFTDRLWSILMRCESYQELKDSLSLVFKAVAGEEVRPQIHVRNTTQVGSVVRNLIRGRGSLPQLRDLTPLLMLIEIGYEKLKRDYINIFQAGDLVTGEQLLWFIEDGSSSSEDMVSAVDQLERLHVALQAVVALRTYLSLPWASMAHFTDQVLNQMKEEELSGAHSFSLKLDALSVHQQFDSMKEDTWEVSLHSQEGMYSKLLVCHISHRPFISLSLTAADFEDLQGGELKEEDEDDGDDKYFCAFISSVTDKLLQY</sequence>
<dbReference type="GO" id="GO:0007094">
    <property type="term" value="P:mitotic spindle assembly checkpoint signaling"/>
    <property type="evidence" value="ECO:0007669"/>
    <property type="project" value="UniProtKB-UniRule"/>
</dbReference>
<dbReference type="InterPro" id="IPR018630">
    <property type="entry name" value="Zwilch"/>
</dbReference>
<keyword evidence="5 9" id="KW-0498">Mitosis</keyword>
<dbReference type="PANTHER" id="PTHR15995">
    <property type="entry name" value="PROTEIN ZWILCH HOMOLOG"/>
    <property type="match status" value="1"/>
</dbReference>
<keyword evidence="7 9" id="KW-0131">Cell cycle</keyword>
<evidence type="ECO:0000256" key="9">
    <source>
        <dbReference type="RuleBase" id="RU369076"/>
    </source>
</evidence>